<feature type="transmembrane region" description="Helical" evidence="7">
    <location>
        <begin position="207"/>
        <end position="229"/>
    </location>
</feature>
<keyword evidence="6 7" id="KW-0472">Membrane</keyword>
<dbReference type="GO" id="GO:0015297">
    <property type="term" value="F:antiporter activity"/>
    <property type="evidence" value="ECO:0007669"/>
    <property type="project" value="InterPro"/>
</dbReference>
<evidence type="ECO:0000256" key="1">
    <source>
        <dbReference type="ARBA" id="ARBA00004651"/>
    </source>
</evidence>
<feature type="transmembrane region" description="Helical" evidence="7">
    <location>
        <begin position="182"/>
        <end position="201"/>
    </location>
</feature>
<feature type="transmembrane region" description="Helical" evidence="7">
    <location>
        <begin position="31"/>
        <end position="55"/>
    </location>
</feature>
<dbReference type="RefSeq" id="WP_281832359.1">
    <property type="nucleotide sequence ID" value="NZ_BSDY01000001.1"/>
</dbReference>
<organism evidence="8 9">
    <name type="scientific">Propionigenium maris DSM 9537</name>
    <dbReference type="NCBI Taxonomy" id="1123000"/>
    <lineage>
        <taxon>Bacteria</taxon>
        <taxon>Fusobacteriati</taxon>
        <taxon>Fusobacteriota</taxon>
        <taxon>Fusobacteriia</taxon>
        <taxon>Fusobacteriales</taxon>
        <taxon>Fusobacteriaceae</taxon>
        <taxon>Propionigenium</taxon>
    </lineage>
</organism>
<comment type="subcellular location">
    <subcellularLocation>
        <location evidence="1">Cell membrane</location>
        <topology evidence="1">Multi-pass membrane protein</topology>
    </subcellularLocation>
</comment>
<reference evidence="8" key="1">
    <citation type="submission" date="2022-12" db="EMBL/GenBank/DDBJ databases">
        <title>Reference genome sequencing for broad-spectrum identification of bacterial and archaeal isolates by mass spectrometry.</title>
        <authorList>
            <person name="Sekiguchi Y."/>
            <person name="Tourlousse D.M."/>
        </authorList>
    </citation>
    <scope>NUCLEOTIDE SEQUENCE</scope>
    <source>
        <strain evidence="8">10succ1</strain>
    </source>
</reference>
<proteinExistence type="predicted"/>
<feature type="transmembrane region" description="Helical" evidence="7">
    <location>
        <begin position="75"/>
        <end position="96"/>
    </location>
</feature>
<keyword evidence="9" id="KW-1185">Reference proteome</keyword>
<keyword evidence="2" id="KW-0813">Transport</keyword>
<keyword evidence="5 7" id="KW-1133">Transmembrane helix</keyword>
<dbReference type="AlphaFoldDB" id="A0A9W6LM71"/>
<evidence type="ECO:0000256" key="4">
    <source>
        <dbReference type="ARBA" id="ARBA00022692"/>
    </source>
</evidence>
<dbReference type="PANTHER" id="PTHR42925:SF1">
    <property type="entry name" value="VIRULENCE FACTOR MVIN"/>
    <property type="match status" value="1"/>
</dbReference>
<evidence type="ECO:0000256" key="7">
    <source>
        <dbReference type="SAM" id="Phobius"/>
    </source>
</evidence>
<dbReference type="GO" id="GO:0005886">
    <property type="term" value="C:plasma membrane"/>
    <property type="evidence" value="ECO:0007669"/>
    <property type="project" value="UniProtKB-SubCell"/>
</dbReference>
<accession>A0A9W6LM71</accession>
<comment type="caution">
    <text evidence="8">The sequence shown here is derived from an EMBL/GenBank/DDBJ whole genome shotgun (WGS) entry which is preliminary data.</text>
</comment>
<dbReference type="Proteomes" id="UP001144471">
    <property type="component" value="Unassembled WGS sequence"/>
</dbReference>
<name>A0A9W6LM71_9FUSO</name>
<feature type="transmembrane region" description="Helical" evidence="7">
    <location>
        <begin position="108"/>
        <end position="129"/>
    </location>
</feature>
<dbReference type="PANTHER" id="PTHR42925">
    <property type="entry name" value="MULTIDRUG AND TOXIN EFFLUX PROTEIN MATE FAMILY"/>
    <property type="match status" value="1"/>
</dbReference>
<dbReference type="InterPro" id="IPR002528">
    <property type="entry name" value="MATE_fam"/>
</dbReference>
<dbReference type="EMBL" id="BSDY01000001">
    <property type="protein sequence ID" value="GLI54605.1"/>
    <property type="molecule type" value="Genomic_DNA"/>
</dbReference>
<evidence type="ECO:0000256" key="5">
    <source>
        <dbReference type="ARBA" id="ARBA00022989"/>
    </source>
</evidence>
<evidence type="ECO:0000256" key="2">
    <source>
        <dbReference type="ARBA" id="ARBA00022448"/>
    </source>
</evidence>
<feature type="transmembrane region" description="Helical" evidence="7">
    <location>
        <begin position="293"/>
        <end position="312"/>
    </location>
</feature>
<gene>
    <name evidence="8" type="ORF">PM10SUCC1_01200</name>
</gene>
<feature type="transmembrane region" description="Helical" evidence="7">
    <location>
        <begin position="404"/>
        <end position="424"/>
    </location>
</feature>
<evidence type="ECO:0000313" key="9">
    <source>
        <dbReference type="Proteomes" id="UP001144471"/>
    </source>
</evidence>
<sequence>MRNRKYRSPLATGISLKSNKSSLEGAEGKNLLALATPIFFEFLLVNIVGNVDIIMLGKYSTEAVAAVGGVKQLLIIQNVIFGFICIGTTILISQLLGAQEIQEVRGIVGAAILINLLIAATLGGVYLLGHNYLLRWIRLPGPLAEIGRVYFRLVGGLCIFQAMTLTFGAVMKAYGHTKEVFYINLGVHLLNILGNSIFIFGMFGMPILGVSGVGISTVTARGLGCFVSYRSMKRYCNFTFDVEGVRRVLIEKGRQILAIGVPTGGQYLCWSLAQLIILSFVNTMGSHTIEARTYLMLVASFIITFSLGLGQGTALQIGRLIGAGEKELVYRKCLRSTLIAFLIATFLSGVVVTNRLEILSLFKPGMEALNIAYGVFGWFFFLETGRVFNIIIIRSLHAAGDIRFPAVVGIISPLVVAVSLAWILGIALGYGLVGIWAANGIEEWIRGLTMFFRWKSRRWEDKEFT</sequence>
<keyword evidence="3" id="KW-1003">Cell membrane</keyword>
<dbReference type="GO" id="GO:0042910">
    <property type="term" value="F:xenobiotic transmembrane transporter activity"/>
    <property type="evidence" value="ECO:0007669"/>
    <property type="project" value="InterPro"/>
</dbReference>
<dbReference type="InterPro" id="IPR047135">
    <property type="entry name" value="YsiQ"/>
</dbReference>
<dbReference type="PIRSF" id="PIRSF006603">
    <property type="entry name" value="DinF"/>
    <property type="match status" value="1"/>
</dbReference>
<dbReference type="Pfam" id="PF01554">
    <property type="entry name" value="MatE"/>
    <property type="match status" value="2"/>
</dbReference>
<evidence type="ECO:0000256" key="6">
    <source>
        <dbReference type="ARBA" id="ARBA00023136"/>
    </source>
</evidence>
<evidence type="ECO:0000313" key="8">
    <source>
        <dbReference type="EMBL" id="GLI54605.1"/>
    </source>
</evidence>
<feature type="transmembrane region" description="Helical" evidence="7">
    <location>
        <begin position="371"/>
        <end position="392"/>
    </location>
</feature>
<protein>
    <submittedName>
        <fullName evidence="8">MATE family efflux transporter</fullName>
    </submittedName>
</protein>
<dbReference type="CDD" id="cd13134">
    <property type="entry name" value="MATE_like_8"/>
    <property type="match status" value="1"/>
</dbReference>
<dbReference type="InterPro" id="IPR048279">
    <property type="entry name" value="MdtK-like"/>
</dbReference>
<evidence type="ECO:0000256" key="3">
    <source>
        <dbReference type="ARBA" id="ARBA00022475"/>
    </source>
</evidence>
<feature type="transmembrane region" description="Helical" evidence="7">
    <location>
        <begin position="149"/>
        <end position="170"/>
    </location>
</feature>
<feature type="transmembrane region" description="Helical" evidence="7">
    <location>
        <begin position="333"/>
        <end position="351"/>
    </location>
</feature>
<feature type="transmembrane region" description="Helical" evidence="7">
    <location>
        <begin position="256"/>
        <end position="281"/>
    </location>
</feature>
<keyword evidence="4 7" id="KW-0812">Transmembrane</keyword>